<keyword evidence="5 7" id="KW-0472">Membrane</keyword>
<feature type="transmembrane region" description="Helical" evidence="7">
    <location>
        <begin position="153"/>
        <end position="173"/>
    </location>
</feature>
<dbReference type="EMBL" id="JACHJV010000003">
    <property type="protein sequence ID" value="MBB4928989.1"/>
    <property type="molecule type" value="Genomic_DNA"/>
</dbReference>
<feature type="domain" description="Copper resistance protein D" evidence="8">
    <location>
        <begin position="228"/>
        <end position="333"/>
    </location>
</feature>
<dbReference type="PANTHER" id="PTHR34820">
    <property type="entry name" value="INNER MEMBRANE PROTEIN YEBZ"/>
    <property type="match status" value="1"/>
</dbReference>
<dbReference type="AlphaFoldDB" id="A0A7W7RBQ4"/>
<dbReference type="InterPro" id="IPR008457">
    <property type="entry name" value="Cu-R_CopD_dom"/>
</dbReference>
<feature type="region of interest" description="Disordered" evidence="6">
    <location>
        <begin position="392"/>
        <end position="411"/>
    </location>
</feature>
<reference evidence="9 10" key="1">
    <citation type="submission" date="2020-08" db="EMBL/GenBank/DDBJ databases">
        <title>Sequencing the genomes of 1000 actinobacteria strains.</title>
        <authorList>
            <person name="Klenk H.-P."/>
        </authorList>
    </citation>
    <scope>NUCLEOTIDE SEQUENCE [LARGE SCALE GENOMIC DNA]</scope>
    <source>
        <strain evidence="9 10">DSM 41654</strain>
    </source>
</reference>
<evidence type="ECO:0000313" key="10">
    <source>
        <dbReference type="Proteomes" id="UP000540506"/>
    </source>
</evidence>
<dbReference type="RefSeq" id="WP_184946731.1">
    <property type="nucleotide sequence ID" value="NZ_JACHJV010000003.1"/>
</dbReference>
<dbReference type="Pfam" id="PF05425">
    <property type="entry name" value="CopD"/>
    <property type="match status" value="1"/>
</dbReference>
<feature type="transmembrane region" description="Helical" evidence="7">
    <location>
        <begin position="69"/>
        <end position="87"/>
    </location>
</feature>
<proteinExistence type="predicted"/>
<protein>
    <submittedName>
        <fullName evidence="9">Putative copper export protein</fullName>
    </submittedName>
</protein>
<evidence type="ECO:0000256" key="7">
    <source>
        <dbReference type="SAM" id="Phobius"/>
    </source>
</evidence>
<evidence type="ECO:0000256" key="6">
    <source>
        <dbReference type="SAM" id="MobiDB-lite"/>
    </source>
</evidence>
<dbReference type="GO" id="GO:0005886">
    <property type="term" value="C:plasma membrane"/>
    <property type="evidence" value="ECO:0007669"/>
    <property type="project" value="UniProtKB-SubCell"/>
</dbReference>
<accession>A0A7W7RBQ4</accession>
<feature type="transmembrane region" description="Helical" evidence="7">
    <location>
        <begin position="318"/>
        <end position="336"/>
    </location>
</feature>
<keyword evidence="3 7" id="KW-0812">Transmembrane</keyword>
<evidence type="ECO:0000256" key="5">
    <source>
        <dbReference type="ARBA" id="ARBA00023136"/>
    </source>
</evidence>
<feature type="transmembrane region" description="Helical" evidence="7">
    <location>
        <begin position="264"/>
        <end position="290"/>
    </location>
</feature>
<dbReference type="InterPro" id="IPR032694">
    <property type="entry name" value="CopC/D"/>
</dbReference>
<evidence type="ECO:0000256" key="1">
    <source>
        <dbReference type="ARBA" id="ARBA00004651"/>
    </source>
</evidence>
<comment type="caution">
    <text evidence="9">The sequence shown here is derived from an EMBL/GenBank/DDBJ whole genome shotgun (WGS) entry which is preliminary data.</text>
</comment>
<evidence type="ECO:0000256" key="2">
    <source>
        <dbReference type="ARBA" id="ARBA00022475"/>
    </source>
</evidence>
<gene>
    <name evidence="9" type="ORF">FHR34_008086</name>
</gene>
<evidence type="ECO:0000256" key="4">
    <source>
        <dbReference type="ARBA" id="ARBA00022989"/>
    </source>
</evidence>
<keyword evidence="4 7" id="KW-1133">Transmembrane helix</keyword>
<keyword evidence="10" id="KW-1185">Reference proteome</keyword>
<dbReference type="PANTHER" id="PTHR34820:SF4">
    <property type="entry name" value="INNER MEMBRANE PROTEIN YEBZ"/>
    <property type="match status" value="1"/>
</dbReference>
<dbReference type="Proteomes" id="UP000540506">
    <property type="component" value="Unassembled WGS sequence"/>
</dbReference>
<feature type="transmembrane region" description="Helical" evidence="7">
    <location>
        <begin position="27"/>
        <end position="49"/>
    </location>
</feature>
<dbReference type="GO" id="GO:0006825">
    <property type="term" value="P:copper ion transport"/>
    <property type="evidence" value="ECO:0007669"/>
    <property type="project" value="InterPro"/>
</dbReference>
<name>A0A7W7RBQ4_KITKI</name>
<organism evidence="9 10">
    <name type="scientific">Kitasatospora kifunensis</name>
    <name type="common">Streptomyces kifunensis</name>
    <dbReference type="NCBI Taxonomy" id="58351"/>
    <lineage>
        <taxon>Bacteria</taxon>
        <taxon>Bacillati</taxon>
        <taxon>Actinomycetota</taxon>
        <taxon>Actinomycetes</taxon>
        <taxon>Kitasatosporales</taxon>
        <taxon>Streptomycetaceae</taxon>
        <taxon>Kitasatospora</taxon>
    </lineage>
</organism>
<keyword evidence="2" id="KW-1003">Cell membrane</keyword>
<feature type="transmembrane region" description="Helical" evidence="7">
    <location>
        <begin position="193"/>
        <end position="213"/>
    </location>
</feature>
<evidence type="ECO:0000313" key="9">
    <source>
        <dbReference type="EMBL" id="MBB4928989.1"/>
    </source>
</evidence>
<feature type="transmembrane region" description="Helical" evidence="7">
    <location>
        <begin position="234"/>
        <end position="252"/>
    </location>
</feature>
<sequence>MNSALLAAKTAGYTMPQLWRVLSKSGYFIGLSGAIGATVTYATTVAPALRTRGSEDGDAAVLRRRSAHYLAWAGMVLLVTGYLQLAARLARAGKGMPFTDALAPGRIWHFLRTPATKGAWIAQGTVYLVQNVVLVLTAALLVALFLPAARRRLDALALTALPLSLATTLVSAVPVTTPKNRDAVLDLVFDQVHIVSGTVWLGGLALLVALAAARGRLGDTAGQLWADMWRRFSLVAMVCVGAVLVSGLWMSWRHVGAISQLWTTGYGLALLVKILLVLGLITAGAGNQLWLMPRIARARRADDTTSLLRLTLRHFPKVVWGEVVLGLAVLAVMPFLSGSARGEAGSPQAASSADVLAAGAVLAIALAASLYATAKASEALARRQAAVAAPGVGREHAVGTGSDRGPVARIR</sequence>
<evidence type="ECO:0000259" key="8">
    <source>
        <dbReference type="Pfam" id="PF05425"/>
    </source>
</evidence>
<feature type="transmembrane region" description="Helical" evidence="7">
    <location>
        <begin position="356"/>
        <end position="374"/>
    </location>
</feature>
<comment type="subcellular location">
    <subcellularLocation>
        <location evidence="1">Cell membrane</location>
        <topology evidence="1">Multi-pass membrane protein</topology>
    </subcellularLocation>
</comment>
<feature type="transmembrane region" description="Helical" evidence="7">
    <location>
        <begin position="127"/>
        <end position="146"/>
    </location>
</feature>
<evidence type="ECO:0000256" key="3">
    <source>
        <dbReference type="ARBA" id="ARBA00022692"/>
    </source>
</evidence>